<dbReference type="RefSeq" id="WP_014803016.1">
    <property type="nucleotide sequence ID" value="NC_018020.1"/>
</dbReference>
<name>I4B5F0_TURPD</name>
<dbReference type="OrthoDB" id="9554338at2"/>
<evidence type="ECO:0000313" key="2">
    <source>
        <dbReference type="EMBL" id="AFM12507.1"/>
    </source>
</evidence>
<keyword evidence="3" id="KW-1185">Reference proteome</keyword>
<protein>
    <submittedName>
        <fullName evidence="2">Uncharacterized protein</fullName>
    </submittedName>
</protein>
<dbReference type="STRING" id="869212.Turpa_1860"/>
<dbReference type="AlphaFoldDB" id="I4B5F0"/>
<reference evidence="2 3" key="1">
    <citation type="submission" date="2012-06" db="EMBL/GenBank/DDBJ databases">
        <title>The complete chromosome of genome of Turneriella parva DSM 21527.</title>
        <authorList>
            <consortium name="US DOE Joint Genome Institute (JGI-PGF)"/>
            <person name="Lucas S."/>
            <person name="Han J."/>
            <person name="Lapidus A."/>
            <person name="Bruce D."/>
            <person name="Goodwin L."/>
            <person name="Pitluck S."/>
            <person name="Peters L."/>
            <person name="Kyrpides N."/>
            <person name="Mavromatis K."/>
            <person name="Ivanova N."/>
            <person name="Mikhailova N."/>
            <person name="Chertkov O."/>
            <person name="Detter J.C."/>
            <person name="Tapia R."/>
            <person name="Han C."/>
            <person name="Land M."/>
            <person name="Hauser L."/>
            <person name="Markowitz V."/>
            <person name="Cheng J.-F."/>
            <person name="Hugenholtz P."/>
            <person name="Woyke T."/>
            <person name="Wu D."/>
            <person name="Gronow S."/>
            <person name="Wellnitz S."/>
            <person name="Brambilla E."/>
            <person name="Klenk H.-P."/>
            <person name="Eisen J.A."/>
        </authorList>
    </citation>
    <scope>NUCLEOTIDE SEQUENCE [LARGE SCALE GENOMIC DNA]</scope>
    <source>
        <strain evidence="3">ATCC BAA-1111 / DSM 21527 / NCTC 11395 / H</strain>
    </source>
</reference>
<accession>I4B5F0</accession>
<feature type="transmembrane region" description="Helical" evidence="1">
    <location>
        <begin position="12"/>
        <end position="37"/>
    </location>
</feature>
<sequence length="141" mass="15205">MLSASFEIITVGLPFCAFKILAGIALGQVWLTFWGALDLVINVANLLALVISRHRATDACVLSLVVRTLKKPTSNEKPLWQELGNSIDVLLSFAIVAFMLGGGFLKLLAPAQLTLWNISVILNVLGAGSIRLSQSLTNMKQ</sequence>
<organism evidence="2 3">
    <name type="scientific">Turneriella parva (strain ATCC BAA-1111 / DSM 21527 / NCTC 11395 / H)</name>
    <name type="common">Leptospira parva</name>
    <dbReference type="NCBI Taxonomy" id="869212"/>
    <lineage>
        <taxon>Bacteria</taxon>
        <taxon>Pseudomonadati</taxon>
        <taxon>Spirochaetota</taxon>
        <taxon>Spirochaetia</taxon>
        <taxon>Leptospirales</taxon>
        <taxon>Leptospiraceae</taxon>
        <taxon>Turneriella</taxon>
    </lineage>
</organism>
<feature type="transmembrane region" description="Helical" evidence="1">
    <location>
        <begin position="87"/>
        <end position="109"/>
    </location>
</feature>
<keyword evidence="1" id="KW-0472">Membrane</keyword>
<keyword evidence="1" id="KW-0812">Transmembrane</keyword>
<dbReference type="EMBL" id="CP002959">
    <property type="protein sequence ID" value="AFM12507.1"/>
    <property type="molecule type" value="Genomic_DNA"/>
</dbReference>
<evidence type="ECO:0000313" key="3">
    <source>
        <dbReference type="Proteomes" id="UP000006048"/>
    </source>
</evidence>
<proteinExistence type="predicted"/>
<feature type="transmembrane region" description="Helical" evidence="1">
    <location>
        <begin position="115"/>
        <end position="133"/>
    </location>
</feature>
<keyword evidence="1" id="KW-1133">Transmembrane helix</keyword>
<gene>
    <name evidence="2" type="ordered locus">Turpa_1860</name>
</gene>
<evidence type="ECO:0000256" key="1">
    <source>
        <dbReference type="SAM" id="Phobius"/>
    </source>
</evidence>
<dbReference type="Proteomes" id="UP000006048">
    <property type="component" value="Chromosome"/>
</dbReference>
<dbReference type="KEGG" id="tpx:Turpa_1860"/>
<dbReference type="HOGENOM" id="CLU_1824509_0_0_12"/>